<dbReference type="OrthoDB" id="1667587at2759"/>
<dbReference type="EMBL" id="CAJHUC010000357">
    <property type="protein sequence ID" value="CAD7695509.1"/>
    <property type="molecule type" value="Genomic_DNA"/>
</dbReference>
<comment type="caution">
    <text evidence="5">The sequence shown here is derived from an EMBL/GenBank/DDBJ whole genome shotgun (WGS) entry which is preliminary data.</text>
</comment>
<evidence type="ECO:0008006" key="7">
    <source>
        <dbReference type="Google" id="ProtNLM"/>
    </source>
</evidence>
<protein>
    <recommendedName>
        <fullName evidence="7">Autophagy-related protein 18</fullName>
    </recommendedName>
</protein>
<evidence type="ECO:0000256" key="1">
    <source>
        <dbReference type="ARBA" id="ARBA00004623"/>
    </source>
</evidence>
<dbReference type="Pfam" id="PF21032">
    <property type="entry name" value="PROPPIN"/>
    <property type="match status" value="1"/>
</dbReference>
<dbReference type="InterPro" id="IPR001680">
    <property type="entry name" value="WD40_rpt"/>
</dbReference>
<dbReference type="InterPro" id="IPR015943">
    <property type="entry name" value="WD40/YVTN_repeat-like_dom_sf"/>
</dbReference>
<name>A0A8S1IPF5_9CHLO</name>
<keyword evidence="6" id="KW-1185">Reference proteome</keyword>
<gene>
    <name evidence="5" type="ORF">OSTQU699_LOCUS870</name>
</gene>
<dbReference type="InterPro" id="IPR048720">
    <property type="entry name" value="PROPPIN"/>
</dbReference>
<dbReference type="AlphaFoldDB" id="A0A8S1IPF5"/>
<dbReference type="PANTHER" id="PTHR11227">
    <property type="entry name" value="WD-REPEAT PROTEIN INTERACTING WITH PHOSPHOINOSIDES WIPI -RELATED"/>
    <property type="match status" value="1"/>
</dbReference>
<dbReference type="SUPFAM" id="SSF50978">
    <property type="entry name" value="WD40 repeat-like"/>
    <property type="match status" value="1"/>
</dbReference>
<reference evidence="5" key="1">
    <citation type="submission" date="2020-12" db="EMBL/GenBank/DDBJ databases">
        <authorList>
            <person name="Iha C."/>
        </authorList>
    </citation>
    <scope>NUCLEOTIDE SEQUENCE</scope>
</reference>
<sequence length="384" mass="40752">MPLVSPATSEAGILSLSFNQDNSCVAVATLEGIRIFGTDVRRVLYSYDVGAVSLVEMLFCTSLMAFVGAGEQPALTPRKLVLMNTTSQKVIKELTFPAAILAIKMNRRRLVVVLERKAYVYELDTLSQLRVLDTPPNPKGVCTLSSGTDPCYLGLPSSSTSGVMRIYDVMVDGGNVLCEINAHKGALACLAINHDSTMIASASLKGTIIQIHSLPQAQRTLKLRRGSTPATIHCLSFSPAGVDPPLLAAAGSHGTIHVFKLEDADKSPVMTVASAAAGVLSAVTGYVVNDMIDPVRSTVSVSLPCQGVPSICAVLNTANVEDDGDQEHDSQNSPVDPESDGVMLVVATADAFLYEYRISDFRSGDGPKAVRSGECRLLGTRKPR</sequence>
<dbReference type="SMART" id="SM00320">
    <property type="entry name" value="WD40"/>
    <property type="match status" value="3"/>
</dbReference>
<keyword evidence="2" id="KW-0853">WD repeat</keyword>
<dbReference type="InterPro" id="IPR036322">
    <property type="entry name" value="WD40_repeat_dom_sf"/>
</dbReference>
<evidence type="ECO:0000313" key="6">
    <source>
        <dbReference type="Proteomes" id="UP000708148"/>
    </source>
</evidence>
<proteinExistence type="inferred from homology"/>
<dbReference type="Proteomes" id="UP000708148">
    <property type="component" value="Unassembled WGS sequence"/>
</dbReference>
<dbReference type="Gene3D" id="2.130.10.10">
    <property type="entry name" value="YVTN repeat-like/Quinoprotein amine dehydrogenase"/>
    <property type="match status" value="1"/>
</dbReference>
<evidence type="ECO:0000313" key="5">
    <source>
        <dbReference type="EMBL" id="CAD7695509.1"/>
    </source>
</evidence>
<comment type="subcellular location">
    <subcellularLocation>
        <location evidence="1">Preautophagosomal structure membrane</location>
        <topology evidence="1">Peripheral membrane protein</topology>
    </subcellularLocation>
</comment>
<evidence type="ECO:0000256" key="2">
    <source>
        <dbReference type="ARBA" id="ARBA00022574"/>
    </source>
</evidence>
<comment type="similarity">
    <text evidence="4">Belongs to the WD repeat PROPPIN family.</text>
</comment>
<accession>A0A8S1IPF5</accession>
<organism evidence="5 6">
    <name type="scientific">Ostreobium quekettii</name>
    <dbReference type="NCBI Taxonomy" id="121088"/>
    <lineage>
        <taxon>Eukaryota</taxon>
        <taxon>Viridiplantae</taxon>
        <taxon>Chlorophyta</taxon>
        <taxon>core chlorophytes</taxon>
        <taxon>Ulvophyceae</taxon>
        <taxon>TCBD clade</taxon>
        <taxon>Bryopsidales</taxon>
        <taxon>Ostreobineae</taxon>
        <taxon>Ostreobiaceae</taxon>
        <taxon>Ostreobium</taxon>
    </lineage>
</organism>
<evidence type="ECO:0000256" key="3">
    <source>
        <dbReference type="ARBA" id="ARBA00022737"/>
    </source>
</evidence>
<keyword evidence="3" id="KW-0677">Repeat</keyword>
<dbReference type="GO" id="GO:0034045">
    <property type="term" value="C:phagophore assembly site membrane"/>
    <property type="evidence" value="ECO:0007669"/>
    <property type="project" value="UniProtKB-SubCell"/>
</dbReference>
<evidence type="ECO:0000256" key="4">
    <source>
        <dbReference type="ARBA" id="ARBA00025740"/>
    </source>
</evidence>